<dbReference type="Pfam" id="PF01965">
    <property type="entry name" value="DJ-1_PfpI"/>
    <property type="match status" value="1"/>
</dbReference>
<sequence>MHPDLPRKALLAVSGAHPPFYPDGKKTGLYYSEALHPYEELVDAGFEVDLVSEHGTVSLDEHSTDSNTLSRVDQAILMNQSNPFNQKLKSQVFKAGDLAAHDYGLFFAAGGHGSAYDFPHARHLQSLGEGIYKNGGVISAVCHGPAILAGMRDDNGQPLCKDKTITGFSTEGELELHVIDKMRDDNIKTIEQLAQVCDANFVAPETPYEDFSKVDSRIVTGANPASARSTAKNAIRVFEGIVGD</sequence>
<dbReference type="Gene3D" id="3.40.50.880">
    <property type="match status" value="1"/>
</dbReference>
<evidence type="ECO:0000313" key="8">
    <source>
        <dbReference type="Proteomes" id="UP000224634"/>
    </source>
</evidence>
<comment type="similarity">
    <text evidence="4">Belongs to the peptidase C56 family. HSP31-like subfamily.</text>
</comment>
<evidence type="ECO:0000256" key="3">
    <source>
        <dbReference type="ARBA" id="ARBA00023239"/>
    </source>
</evidence>
<gene>
    <name evidence="7" type="ORF">AJ80_04319</name>
</gene>
<organism evidence="7 8">
    <name type="scientific">Polytolypa hystricis (strain UAMH7299)</name>
    <dbReference type="NCBI Taxonomy" id="1447883"/>
    <lineage>
        <taxon>Eukaryota</taxon>
        <taxon>Fungi</taxon>
        <taxon>Dikarya</taxon>
        <taxon>Ascomycota</taxon>
        <taxon>Pezizomycotina</taxon>
        <taxon>Eurotiomycetes</taxon>
        <taxon>Eurotiomycetidae</taxon>
        <taxon>Onygenales</taxon>
        <taxon>Onygenales incertae sedis</taxon>
        <taxon>Polytolypa</taxon>
    </lineage>
</organism>
<comment type="catalytic activity">
    <reaction evidence="5">
        <text>methylglyoxal + H2O = (R)-lactate + H(+)</text>
        <dbReference type="Rhea" id="RHEA:27754"/>
        <dbReference type="ChEBI" id="CHEBI:15377"/>
        <dbReference type="ChEBI" id="CHEBI:15378"/>
        <dbReference type="ChEBI" id="CHEBI:16004"/>
        <dbReference type="ChEBI" id="CHEBI:17158"/>
        <dbReference type="EC" id="4.2.1.130"/>
    </reaction>
</comment>
<dbReference type="OrthoDB" id="543156at2759"/>
<protein>
    <recommendedName>
        <fullName evidence="1">D-lactate dehydratase</fullName>
        <ecNumber evidence="1">4.2.1.130</ecNumber>
    </recommendedName>
</protein>
<dbReference type="Proteomes" id="UP000224634">
    <property type="component" value="Unassembled WGS sequence"/>
</dbReference>
<dbReference type="PANTHER" id="PTHR48094:SF11">
    <property type="entry name" value="GLUTATHIONE-INDEPENDENT GLYOXALASE HSP31-RELATED"/>
    <property type="match status" value="1"/>
</dbReference>
<comment type="caution">
    <text evidence="7">The sequence shown here is derived from an EMBL/GenBank/DDBJ whole genome shotgun (WGS) entry which is preliminary data.</text>
</comment>
<evidence type="ECO:0000256" key="5">
    <source>
        <dbReference type="ARBA" id="ARBA00048082"/>
    </source>
</evidence>
<dbReference type="STRING" id="1447883.A0A2B7YCW3"/>
<evidence type="ECO:0000256" key="4">
    <source>
        <dbReference type="ARBA" id="ARBA00038493"/>
    </source>
</evidence>
<dbReference type="PANTHER" id="PTHR48094">
    <property type="entry name" value="PROTEIN/NUCLEIC ACID DEGLYCASE DJ-1-RELATED"/>
    <property type="match status" value="1"/>
</dbReference>
<dbReference type="GO" id="GO:0005737">
    <property type="term" value="C:cytoplasm"/>
    <property type="evidence" value="ECO:0007669"/>
    <property type="project" value="TreeGrafter"/>
</dbReference>
<dbReference type="EMBL" id="PDNA01000054">
    <property type="protein sequence ID" value="PGH18901.1"/>
    <property type="molecule type" value="Genomic_DNA"/>
</dbReference>
<dbReference type="GO" id="GO:0019172">
    <property type="term" value="F:glyoxalase III activity"/>
    <property type="evidence" value="ECO:0007669"/>
    <property type="project" value="UniProtKB-EC"/>
</dbReference>
<dbReference type="InterPro" id="IPR029062">
    <property type="entry name" value="Class_I_gatase-like"/>
</dbReference>
<evidence type="ECO:0000259" key="6">
    <source>
        <dbReference type="Pfam" id="PF01965"/>
    </source>
</evidence>
<dbReference type="FunFam" id="3.40.50.880:FF:000051">
    <property type="entry name" value="Glutathione-independent glyoxalase HSP31"/>
    <property type="match status" value="1"/>
</dbReference>
<evidence type="ECO:0000313" key="7">
    <source>
        <dbReference type="EMBL" id="PGH18901.1"/>
    </source>
</evidence>
<name>A0A2B7YCW3_POLH7</name>
<dbReference type="AlphaFoldDB" id="A0A2B7YCW3"/>
<dbReference type="EC" id="4.2.1.130" evidence="1"/>
<proteinExistence type="inferred from homology"/>
<dbReference type="InterPro" id="IPR050325">
    <property type="entry name" value="Prot/Nucl_acid_deglycase"/>
</dbReference>
<evidence type="ECO:0000256" key="1">
    <source>
        <dbReference type="ARBA" id="ARBA00013134"/>
    </source>
</evidence>
<keyword evidence="2" id="KW-0346">Stress response</keyword>
<dbReference type="GO" id="GO:0019243">
    <property type="term" value="P:methylglyoxal catabolic process to D-lactate via S-lactoyl-glutathione"/>
    <property type="evidence" value="ECO:0007669"/>
    <property type="project" value="TreeGrafter"/>
</dbReference>
<keyword evidence="8" id="KW-1185">Reference proteome</keyword>
<keyword evidence="3" id="KW-0456">Lyase</keyword>
<dbReference type="InterPro" id="IPR002818">
    <property type="entry name" value="DJ-1/PfpI"/>
</dbReference>
<feature type="domain" description="DJ-1/PfpI" evidence="6">
    <location>
        <begin position="32"/>
        <end position="151"/>
    </location>
</feature>
<accession>A0A2B7YCW3</accession>
<dbReference type="SUPFAM" id="SSF52317">
    <property type="entry name" value="Class I glutamine amidotransferase-like"/>
    <property type="match status" value="1"/>
</dbReference>
<evidence type="ECO:0000256" key="2">
    <source>
        <dbReference type="ARBA" id="ARBA00023016"/>
    </source>
</evidence>
<reference evidence="7 8" key="1">
    <citation type="submission" date="2017-10" db="EMBL/GenBank/DDBJ databases">
        <title>Comparative genomics in systemic dimorphic fungi from Ajellomycetaceae.</title>
        <authorList>
            <person name="Munoz J.F."/>
            <person name="Mcewen J.G."/>
            <person name="Clay O.K."/>
            <person name="Cuomo C.A."/>
        </authorList>
    </citation>
    <scope>NUCLEOTIDE SEQUENCE [LARGE SCALE GENOMIC DNA]</scope>
    <source>
        <strain evidence="7 8">UAMH7299</strain>
    </source>
</reference>